<dbReference type="Pfam" id="PF01465">
    <property type="entry name" value="GRIP"/>
    <property type="match status" value="1"/>
</dbReference>
<evidence type="ECO:0000313" key="2">
    <source>
        <dbReference type="EMBL" id="CDQ90812.1"/>
    </source>
</evidence>
<gene>
    <name evidence="2" type="ORF">GSONMT00051294001</name>
</gene>
<dbReference type="PANTHER" id="PTHR19327">
    <property type="entry name" value="GOLGIN"/>
    <property type="match status" value="1"/>
</dbReference>
<dbReference type="EMBL" id="FR910960">
    <property type="protein sequence ID" value="CDQ90812.1"/>
    <property type="molecule type" value="Genomic_DNA"/>
</dbReference>
<evidence type="ECO:0000313" key="3">
    <source>
        <dbReference type="Proteomes" id="UP000193380"/>
    </source>
</evidence>
<reference evidence="2" key="2">
    <citation type="submission" date="2014-03" db="EMBL/GenBank/DDBJ databases">
        <authorList>
            <person name="Genoscope - CEA"/>
        </authorList>
    </citation>
    <scope>NUCLEOTIDE SEQUENCE</scope>
</reference>
<dbReference type="Gene3D" id="1.10.220.60">
    <property type="entry name" value="GRIP domain"/>
    <property type="match status" value="1"/>
</dbReference>
<dbReference type="GO" id="GO:0048193">
    <property type="term" value="P:Golgi vesicle transport"/>
    <property type="evidence" value="ECO:0007669"/>
    <property type="project" value="TreeGrafter"/>
</dbReference>
<dbReference type="GO" id="GO:0031267">
    <property type="term" value="F:small GTPase binding"/>
    <property type="evidence" value="ECO:0007669"/>
    <property type="project" value="TreeGrafter"/>
</dbReference>
<accession>A0A060YH18</accession>
<evidence type="ECO:0000259" key="1">
    <source>
        <dbReference type="PROSITE" id="PS50913"/>
    </source>
</evidence>
<reference evidence="2" key="1">
    <citation type="journal article" date="2014" name="Nat. Commun.">
        <title>The rainbow trout genome provides novel insights into evolution after whole-genome duplication in vertebrates.</title>
        <authorList>
            <person name="Berthelot C."/>
            <person name="Brunet F."/>
            <person name="Chalopin D."/>
            <person name="Juanchich A."/>
            <person name="Bernard M."/>
            <person name="Noel B."/>
            <person name="Bento P."/>
            <person name="Da Silva C."/>
            <person name="Labadie K."/>
            <person name="Alberti A."/>
            <person name="Aury J.M."/>
            <person name="Louis A."/>
            <person name="Dehais P."/>
            <person name="Bardou P."/>
            <person name="Montfort J."/>
            <person name="Klopp C."/>
            <person name="Cabau C."/>
            <person name="Gaspin C."/>
            <person name="Thorgaard G.H."/>
            <person name="Boussaha M."/>
            <person name="Quillet E."/>
            <person name="Guyomard R."/>
            <person name="Galiana D."/>
            <person name="Bobe J."/>
            <person name="Volff J.N."/>
            <person name="Genet C."/>
            <person name="Wincker P."/>
            <person name="Jaillon O."/>
            <person name="Roest Crollius H."/>
            <person name="Guiguen Y."/>
        </authorList>
    </citation>
    <scope>NUCLEOTIDE SEQUENCE [LARGE SCALE GENOMIC DNA]</scope>
</reference>
<dbReference type="PANTHER" id="PTHR19327:SF0">
    <property type="entry name" value="GOLGIN SUBFAMILY A MEMBER 4"/>
    <property type="match status" value="1"/>
</dbReference>
<dbReference type="PaxDb" id="8022-A0A060YH18"/>
<dbReference type="SMART" id="SM00755">
    <property type="entry name" value="Grip"/>
    <property type="match status" value="1"/>
</dbReference>
<feature type="domain" description="GRIP" evidence="1">
    <location>
        <begin position="23"/>
        <end position="70"/>
    </location>
</feature>
<name>A0A060YH18_ONCMY</name>
<dbReference type="STRING" id="8022.A0A060YH18"/>
<dbReference type="AlphaFoldDB" id="A0A060YH18"/>
<dbReference type="SUPFAM" id="SSF101283">
    <property type="entry name" value="GRIP domain"/>
    <property type="match status" value="1"/>
</dbReference>
<sequence>MLSYINLTFVLCVPDPGHYSAESFSELTEFEYLRKVLFEYMMGRETKTMAKVITSMLKFPPDQAQQVLEKEDTKAIPWLR</sequence>
<organism evidence="2 3">
    <name type="scientific">Oncorhynchus mykiss</name>
    <name type="common">Rainbow trout</name>
    <name type="synonym">Salmo gairdneri</name>
    <dbReference type="NCBI Taxonomy" id="8022"/>
    <lineage>
        <taxon>Eukaryota</taxon>
        <taxon>Metazoa</taxon>
        <taxon>Chordata</taxon>
        <taxon>Craniata</taxon>
        <taxon>Vertebrata</taxon>
        <taxon>Euteleostomi</taxon>
        <taxon>Actinopterygii</taxon>
        <taxon>Neopterygii</taxon>
        <taxon>Teleostei</taxon>
        <taxon>Protacanthopterygii</taxon>
        <taxon>Salmoniformes</taxon>
        <taxon>Salmonidae</taxon>
        <taxon>Salmoninae</taxon>
        <taxon>Oncorhynchus</taxon>
    </lineage>
</organism>
<dbReference type="InterPro" id="IPR000237">
    <property type="entry name" value="GRIP_dom"/>
</dbReference>
<dbReference type="Proteomes" id="UP000193380">
    <property type="component" value="Unassembled WGS sequence"/>
</dbReference>
<proteinExistence type="predicted"/>
<dbReference type="GO" id="GO:0005794">
    <property type="term" value="C:Golgi apparatus"/>
    <property type="evidence" value="ECO:0007669"/>
    <property type="project" value="TreeGrafter"/>
</dbReference>
<protein>
    <recommendedName>
        <fullName evidence="1">GRIP domain-containing protein</fullName>
    </recommendedName>
</protein>
<dbReference type="PROSITE" id="PS50913">
    <property type="entry name" value="GRIP"/>
    <property type="match status" value="1"/>
</dbReference>